<feature type="compositionally biased region" description="Polar residues" evidence="7">
    <location>
        <begin position="174"/>
        <end position="194"/>
    </location>
</feature>
<evidence type="ECO:0000256" key="1">
    <source>
        <dbReference type="ARBA" id="ARBA00004123"/>
    </source>
</evidence>
<evidence type="ECO:0000256" key="2">
    <source>
        <dbReference type="ARBA" id="ARBA00007117"/>
    </source>
</evidence>
<dbReference type="GO" id="GO:0006325">
    <property type="term" value="P:chromatin organization"/>
    <property type="evidence" value="ECO:0007669"/>
    <property type="project" value="UniProtKB-KW"/>
</dbReference>
<feature type="compositionally biased region" description="Low complexity" evidence="7">
    <location>
        <begin position="131"/>
        <end position="145"/>
    </location>
</feature>
<dbReference type="EMBL" id="MLYV02001350">
    <property type="protein sequence ID" value="PSR70493.1"/>
    <property type="molecule type" value="Genomic_DNA"/>
</dbReference>
<dbReference type="Proteomes" id="UP000186601">
    <property type="component" value="Unassembled WGS sequence"/>
</dbReference>
<sequence>MTVDNDTNPSYLDTLEGEIAFFRSVMRARPVGIHRHFHVLVIRNTIHRETGRWIEMSDIWRKLRDCYDLDNLESIEADGFDIPGNKGSSALPVRSPSPSGNLHTHPYFRNEYNLPNDPNIHAIVSRRRMRSSASIPSTSSVPSPSRQERPVTTRGRRRNKSKLNNMAGLIAGDSDSSALTQESGDESISPTPATGTDAATEYAEDGDYEHDQSPGMIF</sequence>
<evidence type="ECO:0000313" key="8">
    <source>
        <dbReference type="EMBL" id="PSR70493.1"/>
    </source>
</evidence>
<evidence type="ECO:0000256" key="6">
    <source>
        <dbReference type="ARBA" id="ARBA00023242"/>
    </source>
</evidence>
<keyword evidence="9" id="KW-1185">Reference proteome</keyword>
<dbReference type="Pfam" id="PF07904">
    <property type="entry name" value="Eaf7"/>
    <property type="match status" value="1"/>
</dbReference>
<comment type="similarity">
    <text evidence="2">Belongs to the EAF7 family.</text>
</comment>
<evidence type="ECO:0008006" key="10">
    <source>
        <dbReference type="Google" id="ProtNLM"/>
    </source>
</evidence>
<accession>A0A2R6NDR0</accession>
<dbReference type="InterPro" id="IPR012423">
    <property type="entry name" value="Eaf7/MRGBP"/>
</dbReference>
<keyword evidence="6" id="KW-0539">Nucleus</keyword>
<evidence type="ECO:0000256" key="5">
    <source>
        <dbReference type="ARBA" id="ARBA00023163"/>
    </source>
</evidence>
<feature type="region of interest" description="Disordered" evidence="7">
    <location>
        <begin position="126"/>
        <end position="218"/>
    </location>
</feature>
<evidence type="ECO:0000256" key="3">
    <source>
        <dbReference type="ARBA" id="ARBA00022853"/>
    </source>
</evidence>
<proteinExistence type="inferred from homology"/>
<keyword evidence="4" id="KW-0805">Transcription regulation</keyword>
<dbReference type="PANTHER" id="PTHR13581:SF5">
    <property type="entry name" value="MRG_MORF4L-BINDING PROTEIN"/>
    <property type="match status" value="1"/>
</dbReference>
<evidence type="ECO:0000256" key="4">
    <source>
        <dbReference type="ARBA" id="ARBA00023015"/>
    </source>
</evidence>
<keyword evidence="3" id="KW-0156">Chromatin regulator</keyword>
<dbReference type="GO" id="GO:0005634">
    <property type="term" value="C:nucleus"/>
    <property type="evidence" value="ECO:0007669"/>
    <property type="project" value="UniProtKB-SubCell"/>
</dbReference>
<protein>
    <recommendedName>
        <fullName evidence="10">Chromatin modification-related protein EAF7</fullName>
    </recommendedName>
</protein>
<keyword evidence="5" id="KW-0804">Transcription</keyword>
<evidence type="ECO:0000313" key="9">
    <source>
        <dbReference type="Proteomes" id="UP000186601"/>
    </source>
</evidence>
<dbReference type="GO" id="GO:0006357">
    <property type="term" value="P:regulation of transcription by RNA polymerase II"/>
    <property type="evidence" value="ECO:0007669"/>
    <property type="project" value="TreeGrafter"/>
</dbReference>
<feature type="region of interest" description="Disordered" evidence="7">
    <location>
        <begin position="87"/>
        <end position="110"/>
    </location>
</feature>
<reference evidence="8 9" key="1">
    <citation type="submission" date="2018-02" db="EMBL/GenBank/DDBJ databases">
        <title>Genome sequence of the basidiomycete white-rot fungus Phlebia centrifuga.</title>
        <authorList>
            <person name="Granchi Z."/>
            <person name="Peng M."/>
            <person name="de Vries R.P."/>
            <person name="Hilden K."/>
            <person name="Makela M.R."/>
            <person name="Grigoriev I."/>
            <person name="Riley R."/>
        </authorList>
    </citation>
    <scope>NUCLEOTIDE SEQUENCE [LARGE SCALE GENOMIC DNA]</scope>
    <source>
        <strain evidence="8 9">FBCC195</strain>
    </source>
</reference>
<dbReference type="PANTHER" id="PTHR13581">
    <property type="entry name" value="MRG-BINDING PROTEIN"/>
    <property type="match status" value="1"/>
</dbReference>
<comment type="subcellular location">
    <subcellularLocation>
        <location evidence="1">Nucleus</location>
    </subcellularLocation>
</comment>
<gene>
    <name evidence="8" type="ORF">PHLCEN_2v13644</name>
</gene>
<organism evidence="8 9">
    <name type="scientific">Hermanssonia centrifuga</name>
    <dbReference type="NCBI Taxonomy" id="98765"/>
    <lineage>
        <taxon>Eukaryota</taxon>
        <taxon>Fungi</taxon>
        <taxon>Dikarya</taxon>
        <taxon>Basidiomycota</taxon>
        <taxon>Agaricomycotina</taxon>
        <taxon>Agaricomycetes</taxon>
        <taxon>Polyporales</taxon>
        <taxon>Meruliaceae</taxon>
        <taxon>Hermanssonia</taxon>
    </lineage>
</organism>
<dbReference type="GO" id="GO:0035267">
    <property type="term" value="C:NuA4 histone acetyltransferase complex"/>
    <property type="evidence" value="ECO:0007669"/>
    <property type="project" value="TreeGrafter"/>
</dbReference>
<comment type="caution">
    <text evidence="8">The sequence shown here is derived from an EMBL/GenBank/DDBJ whole genome shotgun (WGS) entry which is preliminary data.</text>
</comment>
<dbReference type="OrthoDB" id="5595141at2759"/>
<evidence type="ECO:0000256" key="7">
    <source>
        <dbReference type="SAM" id="MobiDB-lite"/>
    </source>
</evidence>
<name>A0A2R6NDR0_9APHY</name>
<dbReference type="AlphaFoldDB" id="A0A2R6NDR0"/>
<dbReference type="STRING" id="98765.A0A2R6NDR0"/>